<evidence type="ECO:0000259" key="4">
    <source>
        <dbReference type="PROSITE" id="PS50075"/>
    </source>
</evidence>
<dbReference type="PROSITE" id="PS50075">
    <property type="entry name" value="CARRIER"/>
    <property type="match status" value="1"/>
</dbReference>
<dbReference type="Proteomes" id="UP000578449">
    <property type="component" value="Unassembled WGS sequence"/>
</dbReference>
<dbReference type="InterPro" id="IPR023213">
    <property type="entry name" value="CAT-like_dom_sf"/>
</dbReference>
<proteinExistence type="predicted"/>
<dbReference type="Pfam" id="PF00668">
    <property type="entry name" value="Condensation"/>
    <property type="match status" value="1"/>
</dbReference>
<evidence type="ECO:0000313" key="5">
    <source>
        <dbReference type="EMBL" id="MBB5136744.1"/>
    </source>
</evidence>
<dbReference type="GO" id="GO:0003824">
    <property type="term" value="F:catalytic activity"/>
    <property type="evidence" value="ECO:0007669"/>
    <property type="project" value="InterPro"/>
</dbReference>
<accession>A0A840P5Y8</accession>
<keyword evidence="2" id="KW-0596">Phosphopantetheine</keyword>
<gene>
    <name evidence="5" type="ORF">HNP84_006495</name>
</gene>
<dbReference type="Gene3D" id="1.10.1200.10">
    <property type="entry name" value="ACP-like"/>
    <property type="match status" value="1"/>
</dbReference>
<dbReference type="InterPro" id="IPR009081">
    <property type="entry name" value="PP-bd_ACP"/>
</dbReference>
<organism evidence="5 6">
    <name type="scientific">Thermocatellispora tengchongensis</name>
    <dbReference type="NCBI Taxonomy" id="1073253"/>
    <lineage>
        <taxon>Bacteria</taxon>
        <taxon>Bacillati</taxon>
        <taxon>Actinomycetota</taxon>
        <taxon>Actinomycetes</taxon>
        <taxon>Streptosporangiales</taxon>
        <taxon>Streptosporangiaceae</taxon>
        <taxon>Thermocatellispora</taxon>
    </lineage>
</organism>
<dbReference type="AlphaFoldDB" id="A0A840P5Y8"/>
<dbReference type="PANTHER" id="PTHR45527">
    <property type="entry name" value="NONRIBOSOMAL PEPTIDE SYNTHETASE"/>
    <property type="match status" value="1"/>
</dbReference>
<keyword evidence="3" id="KW-0597">Phosphoprotein</keyword>
<feature type="domain" description="Carrier" evidence="4">
    <location>
        <begin position="454"/>
        <end position="529"/>
    </location>
</feature>
<evidence type="ECO:0000256" key="3">
    <source>
        <dbReference type="ARBA" id="ARBA00022553"/>
    </source>
</evidence>
<dbReference type="GO" id="GO:0031177">
    <property type="term" value="F:phosphopantetheine binding"/>
    <property type="evidence" value="ECO:0007669"/>
    <property type="project" value="TreeGrafter"/>
</dbReference>
<dbReference type="PROSITE" id="PS00012">
    <property type="entry name" value="PHOSPHOPANTETHEINE"/>
    <property type="match status" value="1"/>
</dbReference>
<dbReference type="SUPFAM" id="SSF52777">
    <property type="entry name" value="CoA-dependent acyltransferases"/>
    <property type="match status" value="2"/>
</dbReference>
<dbReference type="Pfam" id="PF00550">
    <property type="entry name" value="PP-binding"/>
    <property type="match status" value="1"/>
</dbReference>
<dbReference type="InterPro" id="IPR006162">
    <property type="entry name" value="Ppantetheine_attach_site"/>
</dbReference>
<dbReference type="InterPro" id="IPR036736">
    <property type="entry name" value="ACP-like_sf"/>
</dbReference>
<keyword evidence="6" id="KW-1185">Reference proteome</keyword>
<dbReference type="GO" id="GO:0044550">
    <property type="term" value="P:secondary metabolite biosynthetic process"/>
    <property type="evidence" value="ECO:0007669"/>
    <property type="project" value="TreeGrafter"/>
</dbReference>
<protein>
    <submittedName>
        <fullName evidence="5">Acyl carrier protein</fullName>
    </submittedName>
</protein>
<reference evidence="5 6" key="1">
    <citation type="submission" date="2020-08" db="EMBL/GenBank/DDBJ databases">
        <title>Genomic Encyclopedia of Type Strains, Phase IV (KMG-IV): sequencing the most valuable type-strain genomes for metagenomic binning, comparative biology and taxonomic classification.</title>
        <authorList>
            <person name="Goeker M."/>
        </authorList>
    </citation>
    <scope>NUCLEOTIDE SEQUENCE [LARGE SCALE GENOMIC DNA]</scope>
    <source>
        <strain evidence="5 6">DSM 45615</strain>
    </source>
</reference>
<dbReference type="GO" id="GO:0043041">
    <property type="term" value="P:amino acid activation for nonribosomal peptide biosynthetic process"/>
    <property type="evidence" value="ECO:0007669"/>
    <property type="project" value="TreeGrafter"/>
</dbReference>
<evidence type="ECO:0000313" key="6">
    <source>
        <dbReference type="Proteomes" id="UP000578449"/>
    </source>
</evidence>
<dbReference type="GO" id="GO:0005829">
    <property type="term" value="C:cytosol"/>
    <property type="evidence" value="ECO:0007669"/>
    <property type="project" value="TreeGrafter"/>
</dbReference>
<dbReference type="PANTHER" id="PTHR45527:SF1">
    <property type="entry name" value="FATTY ACID SYNTHASE"/>
    <property type="match status" value="1"/>
</dbReference>
<dbReference type="SUPFAM" id="SSF47336">
    <property type="entry name" value="ACP-like"/>
    <property type="match status" value="1"/>
</dbReference>
<comment type="caution">
    <text evidence="5">The sequence shown here is derived from an EMBL/GenBank/DDBJ whole genome shotgun (WGS) entry which is preliminary data.</text>
</comment>
<dbReference type="EMBL" id="JACHGN010000015">
    <property type="protein sequence ID" value="MBB5136744.1"/>
    <property type="molecule type" value="Genomic_DNA"/>
</dbReference>
<comment type="cofactor">
    <cofactor evidence="1">
        <name>pantetheine 4'-phosphate</name>
        <dbReference type="ChEBI" id="CHEBI:47942"/>
    </cofactor>
</comment>
<dbReference type="RefSeq" id="WP_185053617.1">
    <property type="nucleotide sequence ID" value="NZ_BAABIX010000008.1"/>
</dbReference>
<dbReference type="InterPro" id="IPR001242">
    <property type="entry name" value="Condensation_dom"/>
</dbReference>
<evidence type="ECO:0000256" key="1">
    <source>
        <dbReference type="ARBA" id="ARBA00001957"/>
    </source>
</evidence>
<sequence length="530" mass="56775">MSMSLMNGSEPASLAQHGMWVTERAGLGGAVYHMAFAVHLDGPLDTYRMLAACGAVVRRHPVLAAALVERDGRLHMAPAAVPPKIGYEDLSDGGPALLPGSPEWLASPLSPGLDLSTGPVSAFTLVRLAPDLHTLLVVVHHAVCDGVSEELLLRDLAAAYGGAELPPLPVSYGEAASAETARVEDKLEEAARFWRSRWHDEEDVLLPGARRARLRAVPGEAVDLALGGGVAETAERLGVTRFEFTLAAFQVLLHAYGNERATVSIDVSTRTEQTREHVGLFVNELPVALTPSGTFAGFAHVVRRQLREVYRLREVPVARALGGISPRSALTPVSMSFRRVDDEIGFAGLDASVELSMFTGYVRGTLHLHALDSPYGITSRLQFDPEVLDRASCEMIAADLRALIAGVVARPDAPIGELPLPSRAGSVQAGALPATGAFPEAVPAFERAAGTETEPDDDLIGEVTAIWCETLNRPDIKPDDDLFDLGGHSLDITRIVALVRERMDVDLSFEVFIDAPTVAGIAEEIVRSRR</sequence>
<evidence type="ECO:0000256" key="2">
    <source>
        <dbReference type="ARBA" id="ARBA00022450"/>
    </source>
</evidence>
<dbReference type="Gene3D" id="3.30.559.30">
    <property type="entry name" value="Nonribosomal peptide synthetase, condensation domain"/>
    <property type="match status" value="1"/>
</dbReference>
<name>A0A840P5Y8_9ACTN</name>
<dbReference type="GO" id="GO:0008610">
    <property type="term" value="P:lipid biosynthetic process"/>
    <property type="evidence" value="ECO:0007669"/>
    <property type="project" value="UniProtKB-ARBA"/>
</dbReference>
<dbReference type="Gene3D" id="3.30.559.10">
    <property type="entry name" value="Chloramphenicol acetyltransferase-like domain"/>
    <property type="match status" value="1"/>
</dbReference>